<evidence type="ECO:0000313" key="2">
    <source>
        <dbReference type="Proteomes" id="UP001597090"/>
    </source>
</evidence>
<protein>
    <submittedName>
        <fullName evidence="1">Uncharacterized protein</fullName>
    </submittedName>
</protein>
<gene>
    <name evidence="1" type="ORF">ACFQZQ_13150</name>
</gene>
<keyword evidence="2" id="KW-1185">Reference proteome</keyword>
<comment type="caution">
    <text evidence="1">The sequence shown here is derived from an EMBL/GenBank/DDBJ whole genome shotgun (WGS) entry which is preliminary data.</text>
</comment>
<sequence length="236" mass="25170">MNGLFKHAGLACCLIAALTLPGCKGCAPIKAKTVELLPSAPLKTGTKGTAGLEGACLRAGKVPPSSFAPAANEMLVGFDNFFRKGTPPLPCHDIRVAVFRGGVVFDLSQFDSVASARLRFDVARSVSRSGGETVSSSPPKSHATTLGMATQPFSSAMNFDNEATLPSAPNLDLMVSSQVRSWVDKERPNFGFVVAGPTGLPDKSNLPRNNDAQVTFYRNFRLEVMYNPERNPRAPQ</sequence>
<evidence type="ECO:0000313" key="1">
    <source>
        <dbReference type="EMBL" id="MFD0740225.1"/>
    </source>
</evidence>
<reference evidence="2" key="1">
    <citation type="journal article" date="2019" name="Int. J. Syst. Evol. Microbiol.">
        <title>The Global Catalogue of Microorganisms (GCM) 10K type strain sequencing project: providing services to taxonomists for standard genome sequencing and annotation.</title>
        <authorList>
            <consortium name="The Broad Institute Genomics Platform"/>
            <consortium name="The Broad Institute Genome Sequencing Center for Infectious Disease"/>
            <person name="Wu L."/>
            <person name="Ma J."/>
        </authorList>
    </citation>
    <scope>NUCLEOTIDE SEQUENCE [LARGE SCALE GENOMIC DNA]</scope>
    <source>
        <strain evidence="2">CCUG 55491</strain>
    </source>
</reference>
<accession>A0ABW2YPQ5</accession>
<dbReference type="EMBL" id="JBHTIH010000007">
    <property type="protein sequence ID" value="MFD0740225.1"/>
    <property type="molecule type" value="Genomic_DNA"/>
</dbReference>
<organism evidence="1 2">
    <name type="scientific">Lysobacter koreensis</name>
    <dbReference type="NCBI Taxonomy" id="266122"/>
    <lineage>
        <taxon>Bacteria</taxon>
        <taxon>Pseudomonadati</taxon>
        <taxon>Pseudomonadota</taxon>
        <taxon>Gammaproteobacteria</taxon>
        <taxon>Lysobacterales</taxon>
        <taxon>Lysobacteraceae</taxon>
        <taxon>Lysobacter</taxon>
    </lineage>
</organism>
<name>A0ABW2YPQ5_9GAMM</name>
<dbReference type="Proteomes" id="UP001597090">
    <property type="component" value="Unassembled WGS sequence"/>
</dbReference>
<dbReference type="RefSeq" id="WP_386813338.1">
    <property type="nucleotide sequence ID" value="NZ_JBHTIH010000007.1"/>
</dbReference>
<proteinExistence type="predicted"/>